<evidence type="ECO:0000256" key="2">
    <source>
        <dbReference type="ARBA" id="ARBA00022527"/>
    </source>
</evidence>
<dbReference type="AlphaFoldDB" id="A0A830BEL1"/>
<dbReference type="SUPFAM" id="SSF56112">
    <property type="entry name" value="Protein kinase-like (PK-like)"/>
    <property type="match status" value="2"/>
</dbReference>
<dbReference type="EMBL" id="BMAC01000104">
    <property type="protein sequence ID" value="GFP85376.1"/>
    <property type="molecule type" value="Genomic_DNA"/>
</dbReference>
<comment type="subcellular location">
    <subcellularLocation>
        <location evidence="1">Membrane</location>
        <topology evidence="1">Single-pass type I membrane protein</topology>
    </subcellularLocation>
</comment>
<feature type="transmembrane region" description="Helical" evidence="8">
    <location>
        <begin position="176"/>
        <end position="198"/>
    </location>
</feature>
<keyword evidence="9" id="KW-0808">Transferase</keyword>
<gene>
    <name evidence="9" type="ORF">PHJA_000681300</name>
</gene>
<evidence type="ECO:0000256" key="6">
    <source>
        <dbReference type="ARBA" id="ARBA00023136"/>
    </source>
</evidence>
<evidence type="ECO:0000313" key="9">
    <source>
        <dbReference type="EMBL" id="GFP85376.1"/>
    </source>
</evidence>
<keyword evidence="3 8" id="KW-0812">Transmembrane</keyword>
<organism evidence="9 10">
    <name type="scientific">Phtheirospermum japonicum</name>
    <dbReference type="NCBI Taxonomy" id="374723"/>
    <lineage>
        <taxon>Eukaryota</taxon>
        <taxon>Viridiplantae</taxon>
        <taxon>Streptophyta</taxon>
        <taxon>Embryophyta</taxon>
        <taxon>Tracheophyta</taxon>
        <taxon>Spermatophyta</taxon>
        <taxon>Magnoliopsida</taxon>
        <taxon>eudicotyledons</taxon>
        <taxon>Gunneridae</taxon>
        <taxon>Pentapetalae</taxon>
        <taxon>asterids</taxon>
        <taxon>lamiids</taxon>
        <taxon>Lamiales</taxon>
        <taxon>Orobanchaceae</taxon>
        <taxon>Orobanchaceae incertae sedis</taxon>
        <taxon>Phtheirospermum</taxon>
    </lineage>
</organism>
<evidence type="ECO:0000256" key="5">
    <source>
        <dbReference type="ARBA" id="ARBA00022989"/>
    </source>
</evidence>
<dbReference type="GO" id="GO:0016020">
    <property type="term" value="C:membrane"/>
    <property type="evidence" value="ECO:0007669"/>
    <property type="project" value="UniProtKB-SubCell"/>
</dbReference>
<evidence type="ECO:0000313" key="10">
    <source>
        <dbReference type="Proteomes" id="UP000653305"/>
    </source>
</evidence>
<protein>
    <submittedName>
        <fullName evidence="9">Probable receptor-like protein kinase at1g67000</fullName>
    </submittedName>
</protein>
<proteinExistence type="predicted"/>
<evidence type="ECO:0000256" key="1">
    <source>
        <dbReference type="ARBA" id="ARBA00004479"/>
    </source>
</evidence>
<evidence type="ECO:0000256" key="3">
    <source>
        <dbReference type="ARBA" id="ARBA00022692"/>
    </source>
</evidence>
<dbReference type="InterPro" id="IPR045874">
    <property type="entry name" value="LRK10/LRL21-25-like"/>
</dbReference>
<keyword evidence="10" id="KW-1185">Reference proteome</keyword>
<reference evidence="9" key="1">
    <citation type="submission" date="2020-07" db="EMBL/GenBank/DDBJ databases">
        <title>Ethylene signaling mediates host invasion by parasitic plants.</title>
        <authorList>
            <person name="Yoshida S."/>
        </authorList>
    </citation>
    <scope>NUCLEOTIDE SEQUENCE</scope>
    <source>
        <strain evidence="9">Okayama</strain>
    </source>
</reference>
<keyword evidence="7" id="KW-0325">Glycoprotein</keyword>
<evidence type="ECO:0000256" key="4">
    <source>
        <dbReference type="ARBA" id="ARBA00022729"/>
    </source>
</evidence>
<dbReference type="Proteomes" id="UP000653305">
    <property type="component" value="Unassembled WGS sequence"/>
</dbReference>
<name>A0A830BEL1_9LAMI</name>
<sequence length="359" mass="39300">MTKSFSENLGRGGYGGVYTGKLPNGHLIAVKILNESKDSGEDFINEVYIQNTSTSSVEVRLGWENLFEIALGLAKGWITCIKVATRSSPRIQLGDGGPWGCPGLVIYRPPGNGSYGGGVGVPEACQAVRMPLRGDENWDHRFVLGDLSGVFDVEWNVSDVCAECDERVGNRTTQKILLIGGVTMAALTFTAIIIFLSIRKNYALLKLLGIRKAKTGKELDIELFLKDHGNLAPKRYKYSDLKKMTKSFSENLGKGGYGSVYKGKLPDGRLVAYIYKQLELMGGRLDHGIVNEGASELAKRKLITVGLWCIQTDPKDRPSMSKVVEMLEGKIETLQVPPKPYLSSSPRLALDFSTASQSM</sequence>
<keyword evidence="6 8" id="KW-0472">Membrane</keyword>
<dbReference type="Gene3D" id="3.30.200.20">
    <property type="entry name" value="Phosphorylase Kinase, domain 1"/>
    <property type="match status" value="2"/>
</dbReference>
<keyword evidence="9" id="KW-0675">Receptor</keyword>
<keyword evidence="4" id="KW-0732">Signal</keyword>
<comment type="caution">
    <text evidence="9">The sequence shown here is derived from an EMBL/GenBank/DDBJ whole genome shotgun (WGS) entry which is preliminary data.</text>
</comment>
<keyword evidence="5 8" id="KW-1133">Transmembrane helix</keyword>
<keyword evidence="2" id="KW-0723">Serine/threonine-protein kinase</keyword>
<evidence type="ECO:0000256" key="7">
    <source>
        <dbReference type="ARBA" id="ARBA00023180"/>
    </source>
</evidence>
<dbReference type="InterPro" id="IPR011009">
    <property type="entry name" value="Kinase-like_dom_sf"/>
</dbReference>
<keyword evidence="9" id="KW-0418">Kinase</keyword>
<accession>A0A830BEL1</accession>
<evidence type="ECO:0000256" key="8">
    <source>
        <dbReference type="SAM" id="Phobius"/>
    </source>
</evidence>
<dbReference type="OrthoDB" id="4062651at2759"/>
<dbReference type="GO" id="GO:0004674">
    <property type="term" value="F:protein serine/threonine kinase activity"/>
    <property type="evidence" value="ECO:0007669"/>
    <property type="project" value="UniProtKB-KW"/>
</dbReference>
<dbReference type="PANTHER" id="PTHR27009">
    <property type="entry name" value="RUST RESISTANCE KINASE LR10-RELATED"/>
    <property type="match status" value="1"/>
</dbReference>